<dbReference type="InterPro" id="IPR051315">
    <property type="entry name" value="Bact_Chemotaxis_CheA"/>
</dbReference>
<accession>A0A926VHS6</accession>
<feature type="modified residue" description="4-aspartylphosphate" evidence="8">
    <location>
        <position position="963"/>
    </location>
</feature>
<evidence type="ECO:0000256" key="1">
    <source>
        <dbReference type="ARBA" id="ARBA00000085"/>
    </source>
</evidence>
<dbReference type="Pfam" id="PF00072">
    <property type="entry name" value="Response_reg"/>
    <property type="match status" value="1"/>
</dbReference>
<reference evidence="14" key="1">
    <citation type="journal article" date="2015" name="ISME J.">
        <title>Draft Genome Sequence of Streptomyces incarnatus NRRL8089, which Produces the Nucleoside Antibiotic Sinefungin.</title>
        <authorList>
            <person name="Oshima K."/>
            <person name="Hattori M."/>
            <person name="Shimizu H."/>
            <person name="Fukuda K."/>
            <person name="Nemoto M."/>
            <person name="Inagaki K."/>
            <person name="Tamura T."/>
        </authorList>
    </citation>
    <scope>NUCLEOTIDE SEQUENCE</scope>
    <source>
        <strain evidence="14">FACHB-1375</strain>
    </source>
</reference>
<evidence type="ECO:0000259" key="11">
    <source>
        <dbReference type="PROSITE" id="PS50110"/>
    </source>
</evidence>
<keyword evidence="15" id="KW-1185">Reference proteome</keyword>
<dbReference type="InterPro" id="IPR003594">
    <property type="entry name" value="HATPase_dom"/>
</dbReference>
<dbReference type="Proteomes" id="UP000641646">
    <property type="component" value="Unassembled WGS sequence"/>
</dbReference>
<dbReference type="InterPro" id="IPR004358">
    <property type="entry name" value="Sig_transdc_His_kin-like_C"/>
</dbReference>
<dbReference type="Gene3D" id="1.20.120.160">
    <property type="entry name" value="HPT domain"/>
    <property type="match status" value="1"/>
</dbReference>
<dbReference type="InterPro" id="IPR004105">
    <property type="entry name" value="CheA-like_dim"/>
</dbReference>
<dbReference type="GO" id="GO:0000155">
    <property type="term" value="F:phosphorelay sensor kinase activity"/>
    <property type="evidence" value="ECO:0007669"/>
    <property type="project" value="InterPro"/>
</dbReference>
<dbReference type="FunFam" id="3.30.565.10:FF:000016">
    <property type="entry name" value="Chemotaxis protein CheA, putative"/>
    <property type="match status" value="1"/>
</dbReference>
<evidence type="ECO:0000256" key="5">
    <source>
        <dbReference type="ARBA" id="ARBA00022777"/>
    </source>
</evidence>
<organism evidence="14 15">
    <name type="scientific">Aerosakkonema funiforme FACHB-1375</name>
    <dbReference type="NCBI Taxonomy" id="2949571"/>
    <lineage>
        <taxon>Bacteria</taxon>
        <taxon>Bacillati</taxon>
        <taxon>Cyanobacteriota</taxon>
        <taxon>Cyanophyceae</taxon>
        <taxon>Oscillatoriophycideae</taxon>
        <taxon>Aerosakkonematales</taxon>
        <taxon>Aerosakkonemataceae</taxon>
        <taxon>Aerosakkonema</taxon>
    </lineage>
</organism>
<evidence type="ECO:0000256" key="8">
    <source>
        <dbReference type="PROSITE-ProRule" id="PRU00169"/>
    </source>
</evidence>
<feature type="compositionally biased region" description="Pro residues" evidence="9">
    <location>
        <begin position="347"/>
        <end position="361"/>
    </location>
</feature>
<keyword evidence="6" id="KW-0902">Two-component regulatory system</keyword>
<evidence type="ECO:0000256" key="7">
    <source>
        <dbReference type="PROSITE-ProRule" id="PRU00110"/>
    </source>
</evidence>
<evidence type="ECO:0000259" key="13">
    <source>
        <dbReference type="PROSITE" id="PS50894"/>
    </source>
</evidence>
<dbReference type="SUPFAM" id="SSF55874">
    <property type="entry name" value="ATPase domain of HSP90 chaperone/DNA topoisomerase II/histidine kinase"/>
    <property type="match status" value="1"/>
</dbReference>
<keyword evidence="3 8" id="KW-0597">Phosphoprotein</keyword>
<dbReference type="SUPFAM" id="SSF50341">
    <property type="entry name" value="CheW-like"/>
    <property type="match status" value="1"/>
</dbReference>
<dbReference type="InterPro" id="IPR011006">
    <property type="entry name" value="CheY-like_superfamily"/>
</dbReference>
<dbReference type="PROSITE" id="PS50110">
    <property type="entry name" value="RESPONSE_REGULATORY"/>
    <property type="match status" value="1"/>
</dbReference>
<evidence type="ECO:0000313" key="14">
    <source>
        <dbReference type="EMBL" id="MBD2182952.1"/>
    </source>
</evidence>
<dbReference type="InterPro" id="IPR008207">
    <property type="entry name" value="Sig_transdc_His_kin_Hpt_dom"/>
</dbReference>
<gene>
    <name evidence="14" type="ORF">H6G03_18095</name>
</gene>
<dbReference type="SMART" id="SM00073">
    <property type="entry name" value="HPT"/>
    <property type="match status" value="1"/>
</dbReference>
<evidence type="ECO:0000259" key="12">
    <source>
        <dbReference type="PROSITE" id="PS50851"/>
    </source>
</evidence>
<sequence>MMIEIEVDDETYQFFVQESLELLQRLEEGLLTLQQDHSIKKLHNLMRSAHSIKGGAGCVGLTGIQTLAHQLENGLRALYREDIKFDRELEELLLQAYDTLRSPLMEQIQTGKCSTDGAIEKIKLISSQLERQLGHSLEEETQLPEMEMDVDIAQFLFTEEVAQGLARWSALLSNSQTSELVPKLKEQAEVFGSIGELLNLPGFVAIAKTSISALQANPEQVKKIGKLAGADFRAAQAAVLKGDRSTGGSPSAELVKLAQTTQLKAKTSNGNRMRSQPKAKSSTKSLLEDLEQTSSQIQNLQESTSSLLEYLDKTSTEVGISPKVSESESSLLADLENGLNRNSNGSPKPPSPIPNIKPPVTKPSLKTESKNGFARNGSVKIESADVTVPLSPVNLKLEATEEKQEPASDRHSKLAVRVDLERLELVNNLVGDLVTQENSFLLQHQQQKEIVDAIAQKLNRFHKQSRNYLNRVVTPPSPHSTRRGVEEKEELTINNYQLLVSLTQTIGEEIAQLQEAIQDMALTQQQVQQIIKKRQQTLKQLQTNILEARMLPLGNLLNRFPRMVRDLAGSHKQVNLRLIGMSTLIDKAILEKLYDPLIHLVRNALDHGIETLKVRQQQGKSATGTITITAYHRGNHTYIEVQDDGQGIDVEKIARRVAALNLLSASEASKLPKKRLYEYIFVPGFSTAAKVSELSGRGVGLEAVRLQVAALKGSIAVNSDAGKGTTFILRLPFTLTVTRLLIFTVNNNLLAIPVDALAAIALAPQNQIETRQGQDFYRWQGQLIPVYSESVISAYNYPSTAAAFWQRRASYLWQESQKVTLLLISQNSQVIALKIDQILMEQDLVIKPFGEVMMPPPYLYACTILGDGRMVPVIDSQQLAAWLQQQKSLANTPILDLPIPPNLNSVASSSTSTVLVIDDSLTMRKSLSLTLSKGGYQVLQARNGWEAIEQLRQNPEIKAIVSDVEMPQMNGFEFLSRCRKEFADRQLPIIMLTSRSSERYRLLAKKLGATAYLTKPYLDKQLHNTLKACLQ</sequence>
<evidence type="ECO:0000256" key="2">
    <source>
        <dbReference type="ARBA" id="ARBA00012438"/>
    </source>
</evidence>
<dbReference type="Pfam" id="PF01627">
    <property type="entry name" value="Hpt"/>
    <property type="match status" value="1"/>
</dbReference>
<evidence type="ECO:0000259" key="10">
    <source>
        <dbReference type="PROSITE" id="PS50109"/>
    </source>
</evidence>
<keyword evidence="4" id="KW-0808">Transferase</keyword>
<dbReference type="InterPro" id="IPR036641">
    <property type="entry name" value="HPT_dom_sf"/>
</dbReference>
<dbReference type="SMART" id="SM01231">
    <property type="entry name" value="H-kinase_dim"/>
    <property type="match status" value="1"/>
</dbReference>
<dbReference type="Gene3D" id="3.40.50.2300">
    <property type="match status" value="1"/>
</dbReference>
<name>A0A926VHS6_9CYAN</name>
<feature type="domain" description="HPt" evidence="13">
    <location>
        <begin position="4"/>
        <end position="107"/>
    </location>
</feature>
<feature type="domain" description="Histidine kinase" evidence="10">
    <location>
        <begin position="501"/>
        <end position="735"/>
    </location>
</feature>
<dbReference type="InterPro" id="IPR005467">
    <property type="entry name" value="His_kinase_dom"/>
</dbReference>
<dbReference type="PROSITE" id="PS50109">
    <property type="entry name" value="HIS_KIN"/>
    <property type="match status" value="1"/>
</dbReference>
<dbReference type="AlphaFoldDB" id="A0A926VHS6"/>
<comment type="caution">
    <text evidence="14">The sequence shown here is derived from an EMBL/GenBank/DDBJ whole genome shotgun (WGS) entry which is preliminary data.</text>
</comment>
<dbReference type="Gene3D" id="3.30.565.10">
    <property type="entry name" value="Histidine kinase-like ATPase, C-terminal domain"/>
    <property type="match status" value="1"/>
</dbReference>
<dbReference type="Pfam" id="PF01584">
    <property type="entry name" value="CheW"/>
    <property type="match status" value="1"/>
</dbReference>
<dbReference type="InterPro" id="IPR036061">
    <property type="entry name" value="CheW-like_dom_sf"/>
</dbReference>
<feature type="modified residue" description="Phosphohistidine" evidence="7">
    <location>
        <position position="50"/>
    </location>
</feature>
<feature type="region of interest" description="Disordered" evidence="9">
    <location>
        <begin position="260"/>
        <end position="287"/>
    </location>
</feature>
<reference evidence="14" key="2">
    <citation type="submission" date="2020-08" db="EMBL/GenBank/DDBJ databases">
        <authorList>
            <person name="Chen M."/>
            <person name="Teng W."/>
            <person name="Zhao L."/>
            <person name="Hu C."/>
            <person name="Zhou Y."/>
            <person name="Han B."/>
            <person name="Song L."/>
            <person name="Shu W."/>
        </authorList>
    </citation>
    <scope>NUCLEOTIDE SEQUENCE</scope>
    <source>
        <strain evidence="14">FACHB-1375</strain>
    </source>
</reference>
<evidence type="ECO:0000256" key="4">
    <source>
        <dbReference type="ARBA" id="ARBA00022679"/>
    </source>
</evidence>
<dbReference type="PANTHER" id="PTHR43395:SF1">
    <property type="entry name" value="CHEMOTAXIS PROTEIN CHEA"/>
    <property type="match status" value="1"/>
</dbReference>
<dbReference type="CDD" id="cd00088">
    <property type="entry name" value="HPT"/>
    <property type="match status" value="1"/>
</dbReference>
<feature type="domain" description="CheW-like" evidence="12">
    <location>
        <begin position="737"/>
        <end position="885"/>
    </location>
</feature>
<dbReference type="InterPro" id="IPR002545">
    <property type="entry name" value="CheW-lke_dom"/>
</dbReference>
<dbReference type="SMART" id="SM00387">
    <property type="entry name" value="HATPase_c"/>
    <property type="match status" value="1"/>
</dbReference>
<dbReference type="PRINTS" id="PR00344">
    <property type="entry name" value="BCTRLSENSOR"/>
</dbReference>
<dbReference type="CDD" id="cd00156">
    <property type="entry name" value="REC"/>
    <property type="match status" value="1"/>
</dbReference>
<feature type="compositionally biased region" description="Polar residues" evidence="9">
    <location>
        <begin position="260"/>
        <end position="285"/>
    </location>
</feature>
<dbReference type="RefSeq" id="WP_190466288.1">
    <property type="nucleotide sequence ID" value="NZ_JACJPW010000045.1"/>
</dbReference>
<feature type="region of interest" description="Disordered" evidence="9">
    <location>
        <begin position="337"/>
        <end position="371"/>
    </location>
</feature>
<dbReference type="InterPro" id="IPR036890">
    <property type="entry name" value="HATPase_C_sf"/>
</dbReference>
<keyword evidence="5" id="KW-0418">Kinase</keyword>
<dbReference type="PROSITE" id="PS50894">
    <property type="entry name" value="HPT"/>
    <property type="match status" value="1"/>
</dbReference>
<evidence type="ECO:0000256" key="6">
    <source>
        <dbReference type="ARBA" id="ARBA00023012"/>
    </source>
</evidence>
<protein>
    <recommendedName>
        <fullName evidence="2">histidine kinase</fullName>
        <ecNumber evidence="2">2.7.13.3</ecNumber>
    </recommendedName>
</protein>
<dbReference type="EMBL" id="JACJPW010000045">
    <property type="protein sequence ID" value="MBD2182952.1"/>
    <property type="molecule type" value="Genomic_DNA"/>
</dbReference>
<proteinExistence type="predicted"/>
<evidence type="ECO:0000256" key="3">
    <source>
        <dbReference type="ARBA" id="ARBA00022553"/>
    </source>
</evidence>
<evidence type="ECO:0000313" key="15">
    <source>
        <dbReference type="Proteomes" id="UP000641646"/>
    </source>
</evidence>
<dbReference type="PROSITE" id="PS50851">
    <property type="entry name" value="CHEW"/>
    <property type="match status" value="1"/>
</dbReference>
<dbReference type="SMART" id="SM00448">
    <property type="entry name" value="REC"/>
    <property type="match status" value="1"/>
</dbReference>
<dbReference type="SMART" id="SM00260">
    <property type="entry name" value="CheW"/>
    <property type="match status" value="1"/>
</dbReference>
<dbReference type="PANTHER" id="PTHR43395">
    <property type="entry name" value="SENSOR HISTIDINE KINASE CHEA"/>
    <property type="match status" value="1"/>
</dbReference>
<dbReference type="EC" id="2.7.13.3" evidence="2"/>
<dbReference type="SUPFAM" id="SSF47226">
    <property type="entry name" value="Histidine-containing phosphotransfer domain, HPT domain"/>
    <property type="match status" value="1"/>
</dbReference>
<dbReference type="GO" id="GO:0005737">
    <property type="term" value="C:cytoplasm"/>
    <property type="evidence" value="ECO:0007669"/>
    <property type="project" value="InterPro"/>
</dbReference>
<dbReference type="InterPro" id="IPR001789">
    <property type="entry name" value="Sig_transdc_resp-reg_receiver"/>
</dbReference>
<dbReference type="GO" id="GO:0006935">
    <property type="term" value="P:chemotaxis"/>
    <property type="evidence" value="ECO:0007669"/>
    <property type="project" value="InterPro"/>
</dbReference>
<dbReference type="Gene3D" id="2.30.30.40">
    <property type="entry name" value="SH3 Domains"/>
    <property type="match status" value="1"/>
</dbReference>
<dbReference type="Pfam" id="PF02518">
    <property type="entry name" value="HATPase_c"/>
    <property type="match status" value="1"/>
</dbReference>
<dbReference type="SUPFAM" id="SSF52172">
    <property type="entry name" value="CheY-like"/>
    <property type="match status" value="1"/>
</dbReference>
<feature type="domain" description="Response regulatory" evidence="11">
    <location>
        <begin position="913"/>
        <end position="1030"/>
    </location>
</feature>
<comment type="catalytic activity">
    <reaction evidence="1">
        <text>ATP + protein L-histidine = ADP + protein N-phospho-L-histidine.</text>
        <dbReference type="EC" id="2.7.13.3"/>
    </reaction>
</comment>
<evidence type="ECO:0000256" key="9">
    <source>
        <dbReference type="SAM" id="MobiDB-lite"/>
    </source>
</evidence>